<evidence type="ECO:0000256" key="1">
    <source>
        <dbReference type="ARBA" id="ARBA00022729"/>
    </source>
</evidence>
<keyword evidence="4" id="KW-1185">Reference proteome</keyword>
<evidence type="ECO:0000313" key="4">
    <source>
        <dbReference type="Proteomes" id="UP000011669"/>
    </source>
</evidence>
<dbReference type="InParanoid" id="M0MMV2"/>
<feature type="domain" description="Leucine-binding protein" evidence="2">
    <location>
        <begin position="43"/>
        <end position="355"/>
    </location>
</feature>
<dbReference type="PANTHER" id="PTHR30483">
    <property type="entry name" value="LEUCINE-SPECIFIC-BINDING PROTEIN"/>
    <property type="match status" value="1"/>
</dbReference>
<sequence length="433" mass="45505">MVANDSTETRRRSFLKLAGVGGLAATAGCVGFGGGGGGGSPETITFGQPAAQTGQWDYLQPGVTQATDAAVQSINEADGPLGAELNVVRRDTAVSPQEARTVVTQLIENDDAAALLGLFSSEINPLFDFLQEQQIPIVTPWPGSSFLDTRGGDKETPENLDDDGWIWRTVIGDTVHTSGAALRALDQGHQTMGVINGTTEGARSWAEGFISAYEDGDGTVATRVEVGQGQSNYQAPLDRLFGNDFSAFAVSLPLEDATTLLSDWASGGYGRQPVLSDPLAQNDLVEQVGDSLSGAWAASPGQSGPNYDTFEQAYNNAGNAEINAWTPPAWDAVHVTALAVERAGEATPEAIERNLGPVSRGGGTKVATFAEGKEELSNDNEINYTGAATPTTFTDFGNVFGSVVINVAQSSEFAEESTIPAQQVREFVAEDEY</sequence>
<gene>
    <name evidence="3" type="ORF">C449_03179</name>
</gene>
<name>M0MMV2_9EURY</name>
<dbReference type="InterPro" id="IPR028081">
    <property type="entry name" value="Leu-bd"/>
</dbReference>
<evidence type="ECO:0000259" key="2">
    <source>
        <dbReference type="Pfam" id="PF13458"/>
    </source>
</evidence>
<proteinExistence type="predicted"/>
<keyword evidence="3" id="KW-0675">Receptor</keyword>
<evidence type="ECO:0000313" key="3">
    <source>
        <dbReference type="EMBL" id="EMA47002.1"/>
    </source>
</evidence>
<protein>
    <submittedName>
        <fullName evidence="3">Extracellular ligand-binding receptor</fullName>
    </submittedName>
</protein>
<accession>M0MMV2</accession>
<dbReference type="Gene3D" id="3.40.50.2300">
    <property type="match status" value="2"/>
</dbReference>
<dbReference type="PATRIC" id="fig|1227455.4.peg.648"/>
<dbReference type="InterPro" id="IPR028082">
    <property type="entry name" value="Peripla_BP_I"/>
</dbReference>
<dbReference type="STRING" id="1227455.C449_03179"/>
<dbReference type="PANTHER" id="PTHR30483:SF6">
    <property type="entry name" value="PERIPLASMIC BINDING PROTEIN OF ABC TRANSPORTER FOR NATURAL AMINO ACIDS"/>
    <property type="match status" value="1"/>
</dbReference>
<dbReference type="EMBL" id="AOMD01000011">
    <property type="protein sequence ID" value="EMA47002.1"/>
    <property type="molecule type" value="Genomic_DNA"/>
</dbReference>
<dbReference type="SUPFAM" id="SSF53822">
    <property type="entry name" value="Periplasmic binding protein-like I"/>
    <property type="match status" value="1"/>
</dbReference>
<dbReference type="InterPro" id="IPR051010">
    <property type="entry name" value="BCAA_transport"/>
</dbReference>
<dbReference type="Pfam" id="PF13458">
    <property type="entry name" value="Peripla_BP_6"/>
    <property type="match status" value="1"/>
</dbReference>
<dbReference type="RefSeq" id="WP_006076458.1">
    <property type="nucleotide sequence ID" value="NZ_AOMD01000011.1"/>
</dbReference>
<reference evidence="3 4" key="1">
    <citation type="journal article" date="2014" name="PLoS Genet.">
        <title>Phylogenetically driven sequencing of extremely halophilic archaea reveals strategies for static and dynamic osmo-response.</title>
        <authorList>
            <person name="Becker E.A."/>
            <person name="Seitzer P.M."/>
            <person name="Tritt A."/>
            <person name="Larsen D."/>
            <person name="Krusor M."/>
            <person name="Yao A.I."/>
            <person name="Wu D."/>
            <person name="Madern D."/>
            <person name="Eisen J.A."/>
            <person name="Darling A.E."/>
            <person name="Facciotti M.T."/>
        </authorList>
    </citation>
    <scope>NUCLEOTIDE SEQUENCE [LARGE SCALE GENOMIC DNA]</scope>
    <source>
        <strain evidence="3 4">DSM 5350</strain>
    </source>
</reference>
<dbReference type="Proteomes" id="UP000011669">
    <property type="component" value="Unassembled WGS sequence"/>
</dbReference>
<dbReference type="AlphaFoldDB" id="M0MMV2"/>
<comment type="caution">
    <text evidence="3">The sequence shown here is derived from an EMBL/GenBank/DDBJ whole genome shotgun (WGS) entry which is preliminary data.</text>
</comment>
<keyword evidence="1" id="KW-0732">Signal</keyword>
<dbReference type="OrthoDB" id="147794at2157"/>
<organism evidence="3 4">
    <name type="scientific">Halococcus saccharolyticus DSM 5350</name>
    <dbReference type="NCBI Taxonomy" id="1227455"/>
    <lineage>
        <taxon>Archaea</taxon>
        <taxon>Methanobacteriati</taxon>
        <taxon>Methanobacteriota</taxon>
        <taxon>Stenosarchaea group</taxon>
        <taxon>Halobacteria</taxon>
        <taxon>Halobacteriales</taxon>
        <taxon>Halococcaceae</taxon>
        <taxon>Halococcus</taxon>
    </lineage>
</organism>